<keyword evidence="2" id="KW-1185">Reference proteome</keyword>
<reference evidence="1 2" key="1">
    <citation type="journal article" date="2016" name="Int. J. Syst. Evol. Microbiol.">
        <title>Paraphotobacterium marinum gen. nov., sp. nov., a member of the family Vibrionaceae, isolated from surface seawater.</title>
        <authorList>
            <person name="Huang Z."/>
            <person name="Dong C."/>
            <person name="Shao Z."/>
        </authorList>
    </citation>
    <scope>NUCLEOTIDE SEQUENCE [LARGE SCALE GENOMIC DNA]</scope>
    <source>
        <strain evidence="1 2">NSCS20N07D</strain>
    </source>
</reference>
<dbReference type="KEGG" id="pmai:CF386_10690"/>
<organism evidence="1 2">
    <name type="scientific">Paraphotobacterium marinum</name>
    <dbReference type="NCBI Taxonomy" id="1755811"/>
    <lineage>
        <taxon>Bacteria</taxon>
        <taxon>Pseudomonadati</taxon>
        <taxon>Pseudomonadota</taxon>
        <taxon>Gammaproteobacteria</taxon>
        <taxon>Vibrionales</taxon>
        <taxon>Vibrionaceae</taxon>
        <taxon>Paraphotobacterium</taxon>
    </lineage>
</organism>
<accession>A0A220VGZ1</accession>
<proteinExistence type="predicted"/>
<gene>
    <name evidence="1" type="ORF">CF386_10690</name>
</gene>
<protein>
    <submittedName>
        <fullName evidence="1">Uncharacterized protein</fullName>
    </submittedName>
</protein>
<dbReference type="Proteomes" id="UP000242175">
    <property type="component" value="Chromosome small"/>
</dbReference>
<sequence>MIGHIIKLLEIEIKMKKLLISSIYILCFMIPTLSHADGMNEEGHKIKKNWHKAEDVAKKDLHQVGHAFSKGYHKSKNWVKKETH</sequence>
<name>A0A220VGZ1_9GAMM</name>
<evidence type="ECO:0000313" key="2">
    <source>
        <dbReference type="Proteomes" id="UP000242175"/>
    </source>
</evidence>
<dbReference type="EMBL" id="CP022356">
    <property type="protein sequence ID" value="ASK79516.1"/>
    <property type="molecule type" value="Genomic_DNA"/>
</dbReference>
<dbReference type="AlphaFoldDB" id="A0A220VGZ1"/>
<evidence type="ECO:0000313" key="1">
    <source>
        <dbReference type="EMBL" id="ASK79516.1"/>
    </source>
</evidence>